<protein>
    <recommendedName>
        <fullName evidence="10">CNNM transmembrane domain-containing protein</fullName>
    </recommendedName>
</protein>
<dbReference type="InterPro" id="IPR000644">
    <property type="entry name" value="CBS_dom"/>
</dbReference>
<gene>
    <name evidence="8" type="ORF">B6D57_00825</name>
</gene>
<dbReference type="InterPro" id="IPR046342">
    <property type="entry name" value="CBS_dom_sf"/>
</dbReference>
<evidence type="ECO:0000256" key="5">
    <source>
        <dbReference type="SAM" id="Phobius"/>
    </source>
</evidence>
<dbReference type="PROSITE" id="PS51371">
    <property type="entry name" value="CBS"/>
    <property type="match status" value="1"/>
</dbReference>
<comment type="caution">
    <text evidence="8">The sequence shown here is derived from an EMBL/GenBank/DDBJ whole genome shotgun (WGS) entry which is preliminary data.</text>
</comment>
<evidence type="ECO:0000256" key="4">
    <source>
        <dbReference type="PROSITE-ProRule" id="PRU01193"/>
    </source>
</evidence>
<dbReference type="AlphaFoldDB" id="A0A1W9S368"/>
<feature type="transmembrane region" description="Helical" evidence="5">
    <location>
        <begin position="56"/>
        <end position="76"/>
    </location>
</feature>
<dbReference type="Pfam" id="PF01595">
    <property type="entry name" value="CNNM"/>
    <property type="match status" value="1"/>
</dbReference>
<evidence type="ECO:0000313" key="8">
    <source>
        <dbReference type="EMBL" id="OQX91115.1"/>
    </source>
</evidence>
<dbReference type="PROSITE" id="PS51846">
    <property type="entry name" value="CNNM"/>
    <property type="match status" value="1"/>
</dbReference>
<name>A0A1W9S368_9BACT</name>
<evidence type="ECO:0000256" key="2">
    <source>
        <dbReference type="ARBA" id="ARBA00023122"/>
    </source>
</evidence>
<organism evidence="8 9">
    <name type="scientific">Candidatus Coatesbacteria bacterium 4484_99</name>
    <dbReference type="NCBI Taxonomy" id="1970774"/>
    <lineage>
        <taxon>Bacteria</taxon>
        <taxon>Candidatus Coatesiibacteriota</taxon>
    </lineage>
</organism>
<dbReference type="EMBL" id="NATQ01000011">
    <property type="protein sequence ID" value="OQX91115.1"/>
    <property type="molecule type" value="Genomic_DNA"/>
</dbReference>
<dbReference type="Pfam" id="PF00571">
    <property type="entry name" value="CBS"/>
    <property type="match status" value="2"/>
</dbReference>
<evidence type="ECO:0000256" key="1">
    <source>
        <dbReference type="ARBA" id="ARBA00022737"/>
    </source>
</evidence>
<evidence type="ECO:0000259" key="6">
    <source>
        <dbReference type="PROSITE" id="PS51371"/>
    </source>
</evidence>
<dbReference type="InterPro" id="IPR002550">
    <property type="entry name" value="CNNM"/>
</dbReference>
<feature type="transmembrane region" description="Helical" evidence="5">
    <location>
        <begin position="128"/>
        <end position="150"/>
    </location>
</feature>
<keyword evidence="1" id="KW-0677">Repeat</keyword>
<keyword evidence="2 3" id="KW-0129">CBS domain</keyword>
<sequence length="328" mass="36609">MIESILGIALYLLLTAFVEMVEIGVVVSDKVHLKYMASRGSLKAKSVLWFVERPEWLFTITLIGSDIGIIMASSHFEHIMSGLVAESIAIPLATAIMTLIVIIFTQIIPKGIGLRYAMPVALNTSVLIRVTSYLMLPLIFILENVSNLIIKIMVGGKPKKIYVRRDEVKVLLNARAFSVLDDRVRSIVNNIFDLSELRVEDVMKSFGSIETLNAGMSVENARALMRERLDEVMLACDDKGEPIGFIRAKDILVESDINRTVGELVRIQNVLYKSDTVEKALKVLKESAVENAFVIDDNKEVIGYINTNDVYELIFGEIPDEIESAENN</sequence>
<feature type="transmembrane region" description="Helical" evidence="5">
    <location>
        <begin position="88"/>
        <end position="108"/>
    </location>
</feature>
<dbReference type="Proteomes" id="UP000192611">
    <property type="component" value="Unassembled WGS sequence"/>
</dbReference>
<keyword evidence="4 5" id="KW-1133">Transmembrane helix</keyword>
<dbReference type="PANTHER" id="PTHR22777">
    <property type="entry name" value="HEMOLYSIN-RELATED"/>
    <property type="match status" value="1"/>
</dbReference>
<evidence type="ECO:0008006" key="10">
    <source>
        <dbReference type="Google" id="ProtNLM"/>
    </source>
</evidence>
<dbReference type="PANTHER" id="PTHR22777:SF17">
    <property type="entry name" value="UPF0053 PROTEIN SLL0260"/>
    <property type="match status" value="1"/>
</dbReference>
<reference evidence="9" key="1">
    <citation type="submission" date="2017-03" db="EMBL/GenBank/DDBJ databases">
        <title>Novel pathways for hydrocarbon cycling and metabolic interdependencies in hydrothermal sediment communities.</title>
        <authorList>
            <person name="Dombrowski N."/>
            <person name="Seitz K."/>
            <person name="Teske A."/>
            <person name="Baker B."/>
        </authorList>
    </citation>
    <scope>NUCLEOTIDE SEQUENCE [LARGE SCALE GENOMIC DNA]</scope>
</reference>
<keyword evidence="4 5" id="KW-0812">Transmembrane</keyword>
<proteinExistence type="predicted"/>
<accession>A0A1W9S368</accession>
<keyword evidence="4 5" id="KW-0472">Membrane</keyword>
<evidence type="ECO:0000259" key="7">
    <source>
        <dbReference type="PROSITE" id="PS51846"/>
    </source>
</evidence>
<feature type="domain" description="CBS" evidence="6">
    <location>
        <begin position="264"/>
        <end position="321"/>
    </location>
</feature>
<evidence type="ECO:0000313" key="9">
    <source>
        <dbReference type="Proteomes" id="UP000192611"/>
    </source>
</evidence>
<dbReference type="GO" id="GO:0005886">
    <property type="term" value="C:plasma membrane"/>
    <property type="evidence" value="ECO:0007669"/>
    <property type="project" value="TreeGrafter"/>
</dbReference>
<dbReference type="SUPFAM" id="SSF54631">
    <property type="entry name" value="CBS-domain pair"/>
    <property type="match status" value="1"/>
</dbReference>
<feature type="domain" description="CNNM transmembrane" evidence="7">
    <location>
        <begin position="1"/>
        <end position="188"/>
    </location>
</feature>
<dbReference type="Gene3D" id="3.10.580.10">
    <property type="entry name" value="CBS-domain"/>
    <property type="match status" value="1"/>
</dbReference>
<evidence type="ECO:0000256" key="3">
    <source>
        <dbReference type="PROSITE-ProRule" id="PRU00703"/>
    </source>
</evidence>